<feature type="compositionally biased region" description="Low complexity" evidence="2">
    <location>
        <begin position="979"/>
        <end position="1007"/>
    </location>
</feature>
<dbReference type="InterPro" id="IPR007817">
    <property type="entry name" value="Isocyanide_synthase_DIT1"/>
</dbReference>
<feature type="compositionally biased region" description="Low complexity" evidence="2">
    <location>
        <begin position="676"/>
        <end position="693"/>
    </location>
</feature>
<feature type="compositionally biased region" description="Low complexity" evidence="2">
    <location>
        <begin position="956"/>
        <end position="965"/>
    </location>
</feature>
<dbReference type="Pfam" id="PF02668">
    <property type="entry name" value="TauD"/>
    <property type="match status" value="1"/>
</dbReference>
<reference evidence="5" key="1">
    <citation type="journal article" date="2018" name="Nat. Microbiol.">
        <title>Leveraging single-cell genomics to expand the fungal tree of life.</title>
        <authorList>
            <person name="Ahrendt S.R."/>
            <person name="Quandt C.A."/>
            <person name="Ciobanu D."/>
            <person name="Clum A."/>
            <person name="Salamov A."/>
            <person name="Andreopoulos B."/>
            <person name="Cheng J.F."/>
            <person name="Woyke T."/>
            <person name="Pelin A."/>
            <person name="Henrissat B."/>
            <person name="Reynolds N.K."/>
            <person name="Benny G.L."/>
            <person name="Smith M.E."/>
            <person name="James T.Y."/>
            <person name="Grigoriev I.V."/>
        </authorList>
    </citation>
    <scope>NUCLEOTIDE SEQUENCE [LARGE SCALE GENOMIC DNA]</scope>
    <source>
        <strain evidence="5">ATCC 52028</strain>
    </source>
</reference>
<dbReference type="OrthoDB" id="3936150at2759"/>
<evidence type="ECO:0000259" key="3">
    <source>
        <dbReference type="Pfam" id="PF02668"/>
    </source>
</evidence>
<feature type="compositionally biased region" description="Low complexity" evidence="2">
    <location>
        <begin position="1"/>
        <end position="43"/>
    </location>
</feature>
<dbReference type="PANTHER" id="PTHR37285:SF5">
    <property type="entry name" value="SPORE WALL MATURATION PROTEIN DIT1"/>
    <property type="match status" value="1"/>
</dbReference>
<evidence type="ECO:0000256" key="1">
    <source>
        <dbReference type="ARBA" id="ARBA00023002"/>
    </source>
</evidence>
<accession>A0A4P9XDZ9</accession>
<feature type="compositionally biased region" description="Low complexity" evidence="2">
    <location>
        <begin position="64"/>
        <end position="115"/>
    </location>
</feature>
<feature type="compositionally biased region" description="Low complexity" evidence="2">
    <location>
        <begin position="782"/>
        <end position="792"/>
    </location>
</feature>
<protein>
    <recommendedName>
        <fullName evidence="3">TauD/TfdA-like domain-containing protein</fullName>
    </recommendedName>
</protein>
<dbReference type="Gene3D" id="3.60.130.10">
    <property type="entry name" value="Clavaminate synthase-like"/>
    <property type="match status" value="1"/>
</dbReference>
<dbReference type="InterPro" id="IPR042098">
    <property type="entry name" value="TauD-like_sf"/>
</dbReference>
<dbReference type="SUPFAM" id="SSF51197">
    <property type="entry name" value="Clavaminate synthase-like"/>
    <property type="match status" value="1"/>
</dbReference>
<feature type="region of interest" description="Disordered" evidence="2">
    <location>
        <begin position="1"/>
        <end position="166"/>
    </location>
</feature>
<dbReference type="Proteomes" id="UP000274922">
    <property type="component" value="Unassembled WGS sequence"/>
</dbReference>
<feature type="compositionally biased region" description="Polar residues" evidence="2">
    <location>
        <begin position="1265"/>
        <end position="1274"/>
    </location>
</feature>
<keyword evidence="5" id="KW-1185">Reference proteome</keyword>
<proteinExistence type="predicted"/>
<feature type="compositionally biased region" description="Polar residues" evidence="2">
    <location>
        <begin position="666"/>
        <end position="675"/>
    </location>
</feature>
<feature type="region of interest" description="Disordered" evidence="2">
    <location>
        <begin position="367"/>
        <end position="388"/>
    </location>
</feature>
<dbReference type="STRING" id="1555241.A0A4P9XDZ9"/>
<feature type="domain" description="TauD/TfdA-like" evidence="3">
    <location>
        <begin position="1203"/>
        <end position="1498"/>
    </location>
</feature>
<sequence length="1501" mass="157603">MTATSSRPAAAADAATGLATATTSSASPATASAASTSSPSTHASEWHSASGPASFAQGSAALKSACPSSNHSSSDSGSGDVAATTPMASASAANAAAATASAKTMAAMPAMTASPLTPPRTLPSSAASSVERMADRASKSSFAATTGSGSARPSSPRPPPPPPAFDLTLEDAAKRDPTSVFGLATPIERAQTERILDHFDGFRLKPDNELYITGGGRLRLAELLLRHVRRQQPIPFVLPAFPFKSPNAAKKVIGVLPDRGEELAFERLNVFTAGVAAVYPPGAYTIIFSDGRVFNDMLGVPDYLVDLYGSACRQMTRDRGFHYLRWDSLDAHIPFDPAEAPPLGTPEYHRYIRDKMVQDGARLAMRSAARAGSTSPAPAEAAGETATAQDTDGAVMPVIDIDKLIRDDPAALAAYRGFIKFLQLDLENVFRSRPESALWSRSRIKKECGRIGKVMLRRNHALANFVTTVHPDAVRLSIHMHSNSGPKYGVVLLNNNIALAAYRSLHEDEAKRGEKEPITSQASGVLLRTAVTPWHNTTLEIATSFTAPISFLSPELDQAAHTPLPLDHLDFDFDVNGGGDRPDGATATDSSAEGPALPRPGSAFHRAICINRQIINTEHCEVTVHPIYQRPWGYVLRNASAAAAAAATTVTATTSAAATPRLHTRSGASESDSLHATTAPSTTAPSTAATSTAATPVVPVAHKMAMTVSELAERPASPIGRKATASPIVQDAEILVSALLTPTQIGASRSPQDEMDGDSVAAKDADTQDPRGTGASLGRVHSSPSLSADSSPSLSAMFAVQTGAAAVMTPSESSFTLNQAIDIGTANAVAETDALLESTLGGDSCATAMAKTAAAEATSTATAAATGSLAPAPSTAMVAPSPIAPSPSPASSPAAAEAAMLATPLGPSSHPPPSHPHATSRCSRSQAHGVAARPHTSPSPLARCSPHPRTPDPVDADVAPPARTTPRMRPRKPSRAGTLSPARARPSRSASSASGSPGVSSAGPLVGSASTCTSFATAAAVLTVPPAIPMEGGPGTIPPMRLSPEAFPMAAHQDAVLARSRPLWAHLPVTFERLRPFGLLVRADASAAGRPALRDVPWQSFREFGYVFGLVVLRGFAPPADAAALEADAASLGPLLRWPHGVITDVVERAAPRSNQESREAMPFHFDGMFKFVKTVPVMPAATTASATASPTASVPPLMAGIPDVPQFQFFRCAHASAADENDGLTLFTDTRYILRDMDGSCVKRQRYHQQQALKRQLHRPPLYSTASSNTIGTARSSSASASASASSPPSEAALAPLTPVLSVTTTTTSGSPGLGPSLPEPLESHDPLRDALPYDAIPRHARLQYLSSQILGYGTPCTGRFGSNAARLYSPLVVPHPVTAQPVLRFHEPWDQSRTQLQPVEVTPLRHDPYYRNLNAGRLPPVNADGSTAQRGPAPPMLPAPLSFERLTNALTNALYDRERYCYAHRWEQDDYVLADNYALLHTRTAYRTSSRHLQRIHIY</sequence>
<dbReference type="PANTHER" id="PTHR37285">
    <property type="entry name" value="SPORE WALL MATURATION PROTEIN DIT1"/>
    <property type="match status" value="1"/>
</dbReference>
<name>A0A4P9XDZ9_9FUNG</name>
<evidence type="ECO:0000313" key="4">
    <source>
        <dbReference type="EMBL" id="RKP03361.1"/>
    </source>
</evidence>
<dbReference type="EMBL" id="ML014124">
    <property type="protein sequence ID" value="RKP03361.1"/>
    <property type="molecule type" value="Genomic_DNA"/>
</dbReference>
<feature type="compositionally biased region" description="Low complexity" evidence="2">
    <location>
        <begin position="1275"/>
        <end position="1322"/>
    </location>
</feature>
<feature type="region of interest" description="Disordered" evidence="2">
    <location>
        <begin position="652"/>
        <end position="693"/>
    </location>
</feature>
<dbReference type="Pfam" id="PF05141">
    <property type="entry name" value="DIT1_PvcA"/>
    <property type="match status" value="1"/>
</dbReference>
<feature type="compositionally biased region" description="Low complexity" evidence="2">
    <location>
        <begin position="371"/>
        <end position="388"/>
    </location>
</feature>
<keyword evidence="1" id="KW-0560">Oxidoreductase</keyword>
<feature type="region of interest" description="Disordered" evidence="2">
    <location>
        <begin position="1252"/>
        <end position="1331"/>
    </location>
</feature>
<feature type="compositionally biased region" description="Pro residues" evidence="2">
    <location>
        <begin position="155"/>
        <end position="164"/>
    </location>
</feature>
<feature type="compositionally biased region" description="Low complexity" evidence="2">
    <location>
        <begin position="139"/>
        <end position="154"/>
    </location>
</feature>
<organism evidence="4 5">
    <name type="scientific">Caulochytrium protostelioides</name>
    <dbReference type="NCBI Taxonomy" id="1555241"/>
    <lineage>
        <taxon>Eukaryota</taxon>
        <taxon>Fungi</taxon>
        <taxon>Fungi incertae sedis</taxon>
        <taxon>Chytridiomycota</taxon>
        <taxon>Chytridiomycota incertae sedis</taxon>
        <taxon>Chytridiomycetes</taxon>
        <taxon>Caulochytriales</taxon>
        <taxon>Caulochytriaceae</taxon>
        <taxon>Caulochytrium</taxon>
    </lineage>
</organism>
<feature type="region of interest" description="Disordered" evidence="2">
    <location>
        <begin position="903"/>
        <end position="1007"/>
    </location>
</feature>
<evidence type="ECO:0000313" key="5">
    <source>
        <dbReference type="Proteomes" id="UP000274922"/>
    </source>
</evidence>
<dbReference type="InterPro" id="IPR003819">
    <property type="entry name" value="TauD/TfdA-like"/>
</dbReference>
<feature type="region of interest" description="Disordered" evidence="2">
    <location>
        <begin position="573"/>
        <end position="599"/>
    </location>
</feature>
<evidence type="ECO:0000256" key="2">
    <source>
        <dbReference type="SAM" id="MobiDB-lite"/>
    </source>
</evidence>
<gene>
    <name evidence="4" type="ORF">CXG81DRAFT_24016</name>
</gene>
<dbReference type="GO" id="GO:0016491">
    <property type="term" value="F:oxidoreductase activity"/>
    <property type="evidence" value="ECO:0007669"/>
    <property type="project" value="UniProtKB-KW"/>
</dbReference>
<feature type="region of interest" description="Disordered" evidence="2">
    <location>
        <begin position="745"/>
        <end position="792"/>
    </location>
</feature>